<dbReference type="InterPro" id="IPR003959">
    <property type="entry name" value="ATPase_AAA_core"/>
</dbReference>
<dbReference type="Pfam" id="PF13304">
    <property type="entry name" value="AAA_21"/>
    <property type="match status" value="1"/>
</dbReference>
<dbReference type="Proteomes" id="UP000240572">
    <property type="component" value="Unassembled WGS sequence"/>
</dbReference>
<dbReference type="InterPro" id="IPR051396">
    <property type="entry name" value="Bact_Antivir_Def_Nuclease"/>
</dbReference>
<dbReference type="GO" id="GO:0005524">
    <property type="term" value="F:ATP binding"/>
    <property type="evidence" value="ECO:0007669"/>
    <property type="project" value="InterPro"/>
</dbReference>
<sequence length="507" mass="56960">MMKFIVKINTGDTIVADYLNSVILRYVDWNDYGFNTLYRVTYIDGKGRPQKIGDVRIGRVGQASEDIRQLKEDTVFNKLDDNFFSLGTSLDFYEKLESIGTSFRIQVLEGLNDIAFSSEIYEKAIQEGVTKISLLRGFDERTVKGQLRRVAHGGTRLKKYHFFYDAPNIKSDSGNGHLSFKITPESNPPSNIHVLIGRNGVGKTSFLNSILSNLSGNSLNNSTRIYFGGLEPEEFVNVVSVSFSAFDDAMPYFDSYSDVTGISFKYIGLKKRDDRATYGFKIKDLEDLETEFVDSILECIGSFKKEKLKKGLVALQSDPIFREIEISELLDLSEELIKEKGTATFKKLSSGHKIILLSISRLVETVQEKSLVLIDEPEAHLHPPLLSSFIRALSELLTDMNGVAIIATHSPVIVQEVSRDCTYKFRRSGNLRICERPQIETFGENVGVLTREIFELEVLDSGFYKIISNAVTNSGSYEELLIDFEEGLGSEARSIAKVLFNHKGQQG</sequence>
<comment type="caution">
    <text evidence="2">The sequence shown here is derived from an EMBL/GenBank/DDBJ whole genome shotgun (WGS) entry which is preliminary data.</text>
</comment>
<dbReference type="OrthoDB" id="9815944at2"/>
<dbReference type="Gene3D" id="3.40.50.300">
    <property type="entry name" value="P-loop containing nucleotide triphosphate hydrolases"/>
    <property type="match status" value="1"/>
</dbReference>
<dbReference type="AlphaFoldDB" id="A0A2P8D1F8"/>
<proteinExistence type="predicted"/>
<dbReference type="RefSeq" id="WP_106523653.1">
    <property type="nucleotide sequence ID" value="NZ_PYGD01000006.1"/>
</dbReference>
<protein>
    <submittedName>
        <fullName evidence="2">Putative AbiEii toxin of type IV toxin-antitoxin system</fullName>
    </submittedName>
</protein>
<reference evidence="2 3" key="1">
    <citation type="submission" date="2018-03" db="EMBL/GenBank/DDBJ databases">
        <title>Genomic Encyclopedia of Type Strains, Phase III (KMG-III): the genomes of soil and plant-associated and newly described type strains.</title>
        <authorList>
            <person name="Whitman W."/>
        </authorList>
    </citation>
    <scope>NUCLEOTIDE SEQUENCE [LARGE SCALE GENOMIC DNA]</scope>
    <source>
        <strain evidence="2 3">CGMCC 1.12700</strain>
    </source>
</reference>
<feature type="domain" description="ATPase AAA-type core" evidence="1">
    <location>
        <begin position="333"/>
        <end position="414"/>
    </location>
</feature>
<dbReference type="PANTHER" id="PTHR43581">
    <property type="entry name" value="ATP/GTP PHOSPHATASE"/>
    <property type="match status" value="1"/>
</dbReference>
<evidence type="ECO:0000313" key="3">
    <source>
        <dbReference type="Proteomes" id="UP000240572"/>
    </source>
</evidence>
<dbReference type="GO" id="GO:0016887">
    <property type="term" value="F:ATP hydrolysis activity"/>
    <property type="evidence" value="ECO:0007669"/>
    <property type="project" value="InterPro"/>
</dbReference>
<dbReference type="PANTHER" id="PTHR43581:SF4">
    <property type="entry name" value="ATP_GTP PHOSPHATASE"/>
    <property type="match status" value="1"/>
</dbReference>
<dbReference type="InterPro" id="IPR027417">
    <property type="entry name" value="P-loop_NTPase"/>
</dbReference>
<keyword evidence="3" id="KW-1185">Reference proteome</keyword>
<accession>A0A2P8D1F8</accession>
<evidence type="ECO:0000313" key="2">
    <source>
        <dbReference type="EMBL" id="PSK91042.1"/>
    </source>
</evidence>
<gene>
    <name evidence="2" type="ORF">B0I18_10652</name>
</gene>
<evidence type="ECO:0000259" key="1">
    <source>
        <dbReference type="Pfam" id="PF13304"/>
    </source>
</evidence>
<dbReference type="SUPFAM" id="SSF52540">
    <property type="entry name" value="P-loop containing nucleoside triphosphate hydrolases"/>
    <property type="match status" value="1"/>
</dbReference>
<dbReference type="EMBL" id="PYGD01000006">
    <property type="protein sequence ID" value="PSK91042.1"/>
    <property type="molecule type" value="Genomic_DNA"/>
</dbReference>
<name>A0A2P8D1F8_9BACT</name>
<organism evidence="2 3">
    <name type="scientific">Taibaiella chishuiensis</name>
    <dbReference type="NCBI Taxonomy" id="1434707"/>
    <lineage>
        <taxon>Bacteria</taxon>
        <taxon>Pseudomonadati</taxon>
        <taxon>Bacteroidota</taxon>
        <taxon>Chitinophagia</taxon>
        <taxon>Chitinophagales</taxon>
        <taxon>Chitinophagaceae</taxon>
        <taxon>Taibaiella</taxon>
    </lineage>
</organism>